<keyword evidence="1" id="KW-0378">Hydrolase</keyword>
<dbReference type="InterPro" id="IPR029016">
    <property type="entry name" value="GAF-like_dom_sf"/>
</dbReference>
<dbReference type="Proteomes" id="UP001500967">
    <property type="component" value="Unassembled WGS sequence"/>
</dbReference>
<accession>A0ABN0U562</accession>
<dbReference type="Pfam" id="PF01590">
    <property type="entry name" value="GAF"/>
    <property type="match status" value="1"/>
</dbReference>
<protein>
    <recommendedName>
        <fullName evidence="2">PPM-type phosphatase domain-containing protein</fullName>
    </recommendedName>
</protein>
<dbReference type="PROSITE" id="PS51746">
    <property type="entry name" value="PPM_2"/>
    <property type="match status" value="1"/>
</dbReference>
<dbReference type="InterPro" id="IPR052016">
    <property type="entry name" value="Bact_Sigma-Reg"/>
</dbReference>
<feature type="domain" description="PPM-type phosphatase" evidence="2">
    <location>
        <begin position="359"/>
        <end position="570"/>
    </location>
</feature>
<organism evidence="3 4">
    <name type="scientific">Cryptosporangium japonicum</name>
    <dbReference type="NCBI Taxonomy" id="80872"/>
    <lineage>
        <taxon>Bacteria</taxon>
        <taxon>Bacillati</taxon>
        <taxon>Actinomycetota</taxon>
        <taxon>Actinomycetes</taxon>
        <taxon>Cryptosporangiales</taxon>
        <taxon>Cryptosporangiaceae</taxon>
        <taxon>Cryptosporangium</taxon>
    </lineage>
</organism>
<dbReference type="EMBL" id="BAAAGX010000009">
    <property type="protein sequence ID" value="GAA0239120.1"/>
    <property type="molecule type" value="Genomic_DNA"/>
</dbReference>
<dbReference type="Gene3D" id="3.60.40.10">
    <property type="entry name" value="PPM-type phosphatase domain"/>
    <property type="match status" value="1"/>
</dbReference>
<dbReference type="SUPFAM" id="SSF81606">
    <property type="entry name" value="PP2C-like"/>
    <property type="match status" value="1"/>
</dbReference>
<proteinExistence type="predicted"/>
<dbReference type="PANTHER" id="PTHR43156:SF2">
    <property type="entry name" value="STAGE II SPORULATION PROTEIN E"/>
    <property type="match status" value="1"/>
</dbReference>
<dbReference type="InterPro" id="IPR036457">
    <property type="entry name" value="PPM-type-like_dom_sf"/>
</dbReference>
<name>A0ABN0U562_9ACTN</name>
<evidence type="ECO:0000256" key="1">
    <source>
        <dbReference type="ARBA" id="ARBA00022801"/>
    </source>
</evidence>
<evidence type="ECO:0000313" key="3">
    <source>
        <dbReference type="EMBL" id="GAA0239120.1"/>
    </source>
</evidence>
<dbReference type="Gene3D" id="3.30.450.40">
    <property type="match status" value="2"/>
</dbReference>
<dbReference type="InterPro" id="IPR001932">
    <property type="entry name" value="PPM-type_phosphatase-like_dom"/>
</dbReference>
<dbReference type="Pfam" id="PF07228">
    <property type="entry name" value="SpoIIE"/>
    <property type="match status" value="1"/>
</dbReference>
<dbReference type="PANTHER" id="PTHR43156">
    <property type="entry name" value="STAGE II SPORULATION PROTEIN E-RELATED"/>
    <property type="match status" value="1"/>
</dbReference>
<evidence type="ECO:0000313" key="4">
    <source>
        <dbReference type="Proteomes" id="UP001500967"/>
    </source>
</evidence>
<comment type="caution">
    <text evidence="3">The sequence shown here is derived from an EMBL/GenBank/DDBJ whole genome shotgun (WGS) entry which is preliminary data.</text>
</comment>
<dbReference type="SUPFAM" id="SSF55781">
    <property type="entry name" value="GAF domain-like"/>
    <property type="match status" value="2"/>
</dbReference>
<keyword evidence="4" id="KW-1185">Reference proteome</keyword>
<dbReference type="InterPro" id="IPR003018">
    <property type="entry name" value="GAF"/>
</dbReference>
<sequence>MSELSSVLRLDALGRTGLDAAADAMFDRFAEMVRTVLDVPVALVSLVTDERQIFPGACGLGDPWAQQRETPLSHSFCQHVVASASPLVVVDARNDQRVHDNLAITDLGVVGYAGMPLTDADGQVLGSLCAIDHVPRDWTERELSLLKDLAAACSDSLRLRIASHDVAASFARSRLLLSAASALAATTTLDDVVATVHELVTTMLDPAYVGISELAPGREVVLASGQYLPTHLGERWSRYSEDVRTPSALAAGTGEVVLLPDLAAVAARTPDALSTFEELGWQAAASWPLPGPRGPLGSLTFVWKKPFAPDADQQAMLGALAGYVAHAVTRAGVLDDRRTAAATMQKALLTPLPRCEPLRMAARYAPAHHENHVGGDWYDAIAFDGGRLALVIGDVVGHSVEAAATMSQYRSTLRTLIVDRQESPSWVLRRLERTGMALGTSGLATVLLGYLDPVPAGGYQLTWSNAGHPPPTLVSSGAARLLPGTDPLIGLGRDLSRRDHSVTLPPGSRLLLHTDGLVESRRMPVDLGLERLGEFLGSHSDTPLEPLADLLIETAVAQGHDDVALLLLATPDT</sequence>
<dbReference type="SMART" id="SM00065">
    <property type="entry name" value="GAF"/>
    <property type="match status" value="2"/>
</dbReference>
<evidence type="ECO:0000259" key="2">
    <source>
        <dbReference type="PROSITE" id="PS51746"/>
    </source>
</evidence>
<dbReference type="SMART" id="SM00331">
    <property type="entry name" value="PP2C_SIG"/>
    <property type="match status" value="1"/>
</dbReference>
<dbReference type="RefSeq" id="WP_344648982.1">
    <property type="nucleotide sequence ID" value="NZ_BAAAGX010000009.1"/>
</dbReference>
<reference evidence="3 4" key="1">
    <citation type="journal article" date="2019" name="Int. J. Syst. Evol. Microbiol.">
        <title>The Global Catalogue of Microorganisms (GCM) 10K type strain sequencing project: providing services to taxonomists for standard genome sequencing and annotation.</title>
        <authorList>
            <consortium name="The Broad Institute Genomics Platform"/>
            <consortium name="The Broad Institute Genome Sequencing Center for Infectious Disease"/>
            <person name="Wu L."/>
            <person name="Ma J."/>
        </authorList>
    </citation>
    <scope>NUCLEOTIDE SEQUENCE [LARGE SCALE GENOMIC DNA]</scope>
    <source>
        <strain evidence="3 4">JCM 10425</strain>
    </source>
</reference>
<gene>
    <name evidence="3" type="ORF">GCM10009539_25530</name>
</gene>